<dbReference type="PANTHER" id="PTHR28285:SF1">
    <property type="entry name" value="PROTEIN BIG1"/>
    <property type="match status" value="1"/>
</dbReference>
<dbReference type="InterPro" id="IPR046756">
    <property type="entry name" value="VAS1/VOA1_TM"/>
</dbReference>
<evidence type="ECO:0000313" key="13">
    <source>
        <dbReference type="Proteomes" id="UP000078237"/>
    </source>
</evidence>
<evidence type="ECO:0000313" key="12">
    <source>
        <dbReference type="EMBL" id="KXX77233.1"/>
    </source>
</evidence>
<dbReference type="VEuPathDB" id="FungiDB:MMYC01_205751"/>
<accession>A0A175W0R5</accession>
<dbReference type="STRING" id="100816.A0A175W0R5"/>
<keyword evidence="8 10" id="KW-0472">Membrane</keyword>
<evidence type="ECO:0000256" key="6">
    <source>
        <dbReference type="ARBA" id="ARBA00022824"/>
    </source>
</evidence>
<protein>
    <recommendedName>
        <fullName evidence="3">Protein BIG1</fullName>
    </recommendedName>
</protein>
<evidence type="ECO:0000259" key="11">
    <source>
        <dbReference type="Pfam" id="PF20520"/>
    </source>
</evidence>
<sequence length="291" mass="31511">MQLPKAATLLACTAAAQVQAFSNSSPFVLFSTAELPPLPEPAAQSQQLQTSTQVLATAKQLLASCPTERYVLVSQPGVHAADIRSDGGRGDDEAGCRMPSLCGAVQREGVTAFSVAEVIGQVSGGPLAEYIQRACADKRGGKKAHVDQVELKPLPATSVREGRERREVLEDNDHELGRLLETLNGDYTVILFSDPNEFKAYEPEFAESVHMDLKRSSDEGEMLVKRKSNSTSNLPLFEKYQFFTPGVFMSFVVLLILLSILAVGLKALSSLEVSYGAFDKEMGPAAQKKQM</sequence>
<dbReference type="Pfam" id="PF20520">
    <property type="entry name" value="Ac45-VOA1_TM"/>
    <property type="match status" value="1"/>
</dbReference>
<keyword evidence="13" id="KW-1185">Reference proteome</keyword>
<gene>
    <name evidence="12" type="ORF">MMYC01_205751</name>
</gene>
<reference evidence="12 13" key="1">
    <citation type="journal article" date="2016" name="Genome Announc.">
        <title>Genome Sequence of Madurella mycetomatis mm55, Isolated from a Human Mycetoma Case in Sudan.</title>
        <authorList>
            <person name="Smit S."/>
            <person name="Derks M.F."/>
            <person name="Bervoets S."/>
            <person name="Fahal A."/>
            <person name="van Leeuwen W."/>
            <person name="van Belkum A."/>
            <person name="van de Sande W.W."/>
        </authorList>
    </citation>
    <scope>NUCLEOTIDE SEQUENCE [LARGE SCALE GENOMIC DNA]</scope>
    <source>
        <strain evidence="13">mm55</strain>
    </source>
</reference>
<evidence type="ECO:0000256" key="2">
    <source>
        <dbReference type="ARBA" id="ARBA00008203"/>
    </source>
</evidence>
<dbReference type="GO" id="GO:0006078">
    <property type="term" value="P:(1-&gt;6)-beta-D-glucan biosynthetic process"/>
    <property type="evidence" value="ECO:0007669"/>
    <property type="project" value="TreeGrafter"/>
</dbReference>
<keyword evidence="4 10" id="KW-0812">Transmembrane</keyword>
<evidence type="ECO:0000256" key="3">
    <source>
        <dbReference type="ARBA" id="ARBA00022089"/>
    </source>
</evidence>
<evidence type="ECO:0000256" key="10">
    <source>
        <dbReference type="SAM" id="Phobius"/>
    </source>
</evidence>
<keyword evidence="5" id="KW-0732">Signal</keyword>
<dbReference type="InterPro" id="IPR037654">
    <property type="entry name" value="Big1"/>
</dbReference>
<evidence type="ECO:0000256" key="4">
    <source>
        <dbReference type="ARBA" id="ARBA00022692"/>
    </source>
</evidence>
<comment type="caution">
    <text evidence="12">The sequence shown here is derived from an EMBL/GenBank/DDBJ whole genome shotgun (WGS) entry which is preliminary data.</text>
</comment>
<proteinExistence type="inferred from homology"/>
<dbReference type="OrthoDB" id="9985059at2759"/>
<keyword evidence="9" id="KW-0961">Cell wall biogenesis/degradation</keyword>
<evidence type="ECO:0000256" key="9">
    <source>
        <dbReference type="ARBA" id="ARBA00023316"/>
    </source>
</evidence>
<feature type="domain" description="V-type proton ATPase subunit S1/VOA1 transmembrane" evidence="11">
    <location>
        <begin position="241"/>
        <end position="280"/>
    </location>
</feature>
<evidence type="ECO:0000256" key="7">
    <source>
        <dbReference type="ARBA" id="ARBA00022989"/>
    </source>
</evidence>
<feature type="transmembrane region" description="Helical" evidence="10">
    <location>
        <begin position="242"/>
        <end position="265"/>
    </location>
</feature>
<evidence type="ECO:0000256" key="8">
    <source>
        <dbReference type="ARBA" id="ARBA00023136"/>
    </source>
</evidence>
<organism evidence="12 13">
    <name type="scientific">Madurella mycetomatis</name>
    <dbReference type="NCBI Taxonomy" id="100816"/>
    <lineage>
        <taxon>Eukaryota</taxon>
        <taxon>Fungi</taxon>
        <taxon>Dikarya</taxon>
        <taxon>Ascomycota</taxon>
        <taxon>Pezizomycotina</taxon>
        <taxon>Sordariomycetes</taxon>
        <taxon>Sordariomycetidae</taxon>
        <taxon>Sordariales</taxon>
        <taxon>Sordariales incertae sedis</taxon>
        <taxon>Madurella</taxon>
    </lineage>
</organism>
<dbReference type="AlphaFoldDB" id="A0A175W0R5"/>
<name>A0A175W0R5_9PEZI</name>
<keyword evidence="6" id="KW-0256">Endoplasmic reticulum</keyword>
<dbReference type="GO" id="GO:0009272">
    <property type="term" value="P:fungal-type cell wall biogenesis"/>
    <property type="evidence" value="ECO:0007669"/>
    <property type="project" value="TreeGrafter"/>
</dbReference>
<evidence type="ECO:0000256" key="1">
    <source>
        <dbReference type="ARBA" id="ARBA00004115"/>
    </source>
</evidence>
<dbReference type="EMBL" id="LCTW02000171">
    <property type="protein sequence ID" value="KXX77233.1"/>
    <property type="molecule type" value="Genomic_DNA"/>
</dbReference>
<comment type="similarity">
    <text evidence="2">Belongs to the BIG1 family.</text>
</comment>
<dbReference type="PANTHER" id="PTHR28285">
    <property type="entry name" value="PROTEIN BIG1"/>
    <property type="match status" value="1"/>
</dbReference>
<dbReference type="Proteomes" id="UP000078237">
    <property type="component" value="Unassembled WGS sequence"/>
</dbReference>
<dbReference type="GO" id="GO:0071555">
    <property type="term" value="P:cell wall organization"/>
    <property type="evidence" value="ECO:0007669"/>
    <property type="project" value="UniProtKB-KW"/>
</dbReference>
<comment type="subcellular location">
    <subcellularLocation>
        <location evidence="1">Endoplasmic reticulum membrane</location>
        <topology evidence="1">Single-pass type I membrane protein</topology>
    </subcellularLocation>
</comment>
<evidence type="ECO:0000256" key="5">
    <source>
        <dbReference type="ARBA" id="ARBA00022729"/>
    </source>
</evidence>
<dbReference type="GO" id="GO:0005789">
    <property type="term" value="C:endoplasmic reticulum membrane"/>
    <property type="evidence" value="ECO:0007669"/>
    <property type="project" value="UniProtKB-SubCell"/>
</dbReference>
<keyword evidence="7 10" id="KW-1133">Transmembrane helix</keyword>